<dbReference type="CDD" id="cd00082">
    <property type="entry name" value="HisKA"/>
    <property type="match status" value="1"/>
</dbReference>
<evidence type="ECO:0000256" key="7">
    <source>
        <dbReference type="ARBA" id="ARBA00022777"/>
    </source>
</evidence>
<keyword evidence="9" id="KW-0902">Two-component regulatory system</keyword>
<dbReference type="InterPro" id="IPR003594">
    <property type="entry name" value="HATPase_dom"/>
</dbReference>
<dbReference type="GO" id="GO:0016036">
    <property type="term" value="P:cellular response to phosphate starvation"/>
    <property type="evidence" value="ECO:0007669"/>
    <property type="project" value="TreeGrafter"/>
</dbReference>
<dbReference type="SMART" id="SM00388">
    <property type="entry name" value="HisKA"/>
    <property type="match status" value="1"/>
</dbReference>
<comment type="caution">
    <text evidence="11">The sequence shown here is derived from an EMBL/GenBank/DDBJ whole genome shotgun (WGS) entry which is preliminary data.</text>
</comment>
<keyword evidence="6" id="KW-0547">Nucleotide-binding</keyword>
<proteinExistence type="predicted"/>
<dbReference type="SMART" id="SM00387">
    <property type="entry name" value="HATPase_c"/>
    <property type="match status" value="1"/>
</dbReference>
<dbReference type="Gene3D" id="3.30.565.10">
    <property type="entry name" value="Histidine kinase-like ATPase, C-terminal domain"/>
    <property type="match status" value="1"/>
</dbReference>
<dbReference type="PROSITE" id="PS50109">
    <property type="entry name" value="HIS_KIN"/>
    <property type="match status" value="1"/>
</dbReference>
<evidence type="ECO:0000256" key="3">
    <source>
        <dbReference type="ARBA" id="ARBA00012438"/>
    </source>
</evidence>
<comment type="subcellular location">
    <subcellularLocation>
        <location evidence="2">Membrane</location>
    </subcellularLocation>
</comment>
<dbReference type="Proteomes" id="UP000561326">
    <property type="component" value="Unassembled WGS sequence"/>
</dbReference>
<reference evidence="11 12" key="1">
    <citation type="submission" date="2020-04" db="EMBL/GenBank/DDBJ databases">
        <authorList>
            <person name="Hitch T.C.A."/>
            <person name="Wylensek D."/>
            <person name="Clavel T."/>
        </authorList>
    </citation>
    <scope>NUCLEOTIDE SEQUENCE [LARGE SCALE GENOMIC DNA]</scope>
    <source>
        <strain evidence="11 12">WB01_D5_05</strain>
    </source>
</reference>
<evidence type="ECO:0000256" key="4">
    <source>
        <dbReference type="ARBA" id="ARBA00022553"/>
    </source>
</evidence>
<dbReference type="InterPro" id="IPR004358">
    <property type="entry name" value="Sig_transdc_His_kin-like_C"/>
</dbReference>
<name>A0A848CXI3_ANEAE</name>
<dbReference type="InterPro" id="IPR036890">
    <property type="entry name" value="HATPase_C_sf"/>
</dbReference>
<dbReference type="GO" id="GO:0005886">
    <property type="term" value="C:plasma membrane"/>
    <property type="evidence" value="ECO:0007669"/>
    <property type="project" value="TreeGrafter"/>
</dbReference>
<evidence type="ECO:0000313" key="11">
    <source>
        <dbReference type="EMBL" id="NMF00166.1"/>
    </source>
</evidence>
<dbReference type="AlphaFoldDB" id="A0A848CXI3"/>
<evidence type="ECO:0000256" key="8">
    <source>
        <dbReference type="ARBA" id="ARBA00022840"/>
    </source>
</evidence>
<keyword evidence="8" id="KW-0067">ATP-binding</keyword>
<evidence type="ECO:0000259" key="10">
    <source>
        <dbReference type="PROSITE" id="PS50109"/>
    </source>
</evidence>
<dbReference type="SUPFAM" id="SSF47384">
    <property type="entry name" value="Homodimeric domain of signal transducing histidine kinase"/>
    <property type="match status" value="1"/>
</dbReference>
<dbReference type="PRINTS" id="PR00344">
    <property type="entry name" value="BCTRLSENSOR"/>
</dbReference>
<keyword evidence="7 11" id="KW-0418">Kinase</keyword>
<dbReference type="GO" id="GO:0000155">
    <property type="term" value="F:phosphorelay sensor kinase activity"/>
    <property type="evidence" value="ECO:0007669"/>
    <property type="project" value="InterPro"/>
</dbReference>
<dbReference type="EC" id="2.7.13.3" evidence="3"/>
<dbReference type="Pfam" id="PF02518">
    <property type="entry name" value="HATPase_c"/>
    <property type="match status" value="1"/>
</dbReference>
<dbReference type="Pfam" id="PF00512">
    <property type="entry name" value="HisKA"/>
    <property type="match status" value="1"/>
</dbReference>
<protein>
    <recommendedName>
        <fullName evidence="3">histidine kinase</fullName>
        <ecNumber evidence="3">2.7.13.3</ecNumber>
    </recommendedName>
</protein>
<dbReference type="PANTHER" id="PTHR45453:SF1">
    <property type="entry name" value="PHOSPHATE REGULON SENSOR PROTEIN PHOR"/>
    <property type="match status" value="1"/>
</dbReference>
<sequence length="306" mass="35137">MSFMLELSLISALGIICAWLWIHRIVQARHIREITKVLAALRSDRELPLLHIRTGSPALNELAEQVNFLRDHLLSVGKRTEQLENIQRQVMTHIAHDLRTPLTSLSGYAELLKSQQLAKGTEMEKYADIIIQKSRKLTEIIRNFFEWARLESNDMPLQFQKVDMTKKVEEAMLSFLQQFEQAGVQPILELPKERLSVWADPASIDRILHNLISNSLKYGGEGGKHGIKLWKKRGRVWVEVWDCGRGIEPEHLPFIFDRLYKGGRSGRYDGGSGLGLSITKKLIDKHQGEIFVRSVPYERTSFIFGI</sequence>
<dbReference type="InterPro" id="IPR050351">
    <property type="entry name" value="BphY/WalK/GraS-like"/>
</dbReference>
<keyword evidence="4" id="KW-0597">Phosphoprotein</keyword>
<dbReference type="SUPFAM" id="SSF55874">
    <property type="entry name" value="ATPase domain of HSP90 chaperone/DNA topoisomerase II/histidine kinase"/>
    <property type="match status" value="1"/>
</dbReference>
<evidence type="ECO:0000256" key="9">
    <source>
        <dbReference type="ARBA" id="ARBA00023012"/>
    </source>
</evidence>
<evidence type="ECO:0000313" key="12">
    <source>
        <dbReference type="Proteomes" id="UP000561326"/>
    </source>
</evidence>
<dbReference type="GO" id="GO:0005524">
    <property type="term" value="F:ATP binding"/>
    <property type="evidence" value="ECO:0007669"/>
    <property type="project" value="UniProtKB-KW"/>
</dbReference>
<dbReference type="InterPro" id="IPR005467">
    <property type="entry name" value="His_kinase_dom"/>
</dbReference>
<dbReference type="PANTHER" id="PTHR45453">
    <property type="entry name" value="PHOSPHATE REGULON SENSOR PROTEIN PHOR"/>
    <property type="match status" value="1"/>
</dbReference>
<evidence type="ECO:0000256" key="2">
    <source>
        <dbReference type="ARBA" id="ARBA00004370"/>
    </source>
</evidence>
<feature type="domain" description="Histidine kinase" evidence="10">
    <location>
        <begin position="93"/>
        <end position="306"/>
    </location>
</feature>
<evidence type="ECO:0000256" key="6">
    <source>
        <dbReference type="ARBA" id="ARBA00022741"/>
    </source>
</evidence>
<organism evidence="11 12">
    <name type="scientific">Aneurinibacillus aneurinilyticus</name>
    <name type="common">Bacillus aneurinolyticus</name>
    <dbReference type="NCBI Taxonomy" id="1391"/>
    <lineage>
        <taxon>Bacteria</taxon>
        <taxon>Bacillati</taxon>
        <taxon>Bacillota</taxon>
        <taxon>Bacilli</taxon>
        <taxon>Bacillales</taxon>
        <taxon>Paenibacillaceae</taxon>
        <taxon>Aneurinibacillus group</taxon>
        <taxon>Aneurinibacillus</taxon>
    </lineage>
</organism>
<dbReference type="InterPro" id="IPR036097">
    <property type="entry name" value="HisK_dim/P_sf"/>
</dbReference>
<dbReference type="InterPro" id="IPR003661">
    <property type="entry name" value="HisK_dim/P_dom"/>
</dbReference>
<evidence type="ECO:0000256" key="5">
    <source>
        <dbReference type="ARBA" id="ARBA00022679"/>
    </source>
</evidence>
<gene>
    <name evidence="11" type="ORF">HF838_18220</name>
</gene>
<accession>A0A848CXI3</accession>
<keyword evidence="5" id="KW-0808">Transferase</keyword>
<evidence type="ECO:0000256" key="1">
    <source>
        <dbReference type="ARBA" id="ARBA00000085"/>
    </source>
</evidence>
<dbReference type="Gene3D" id="1.10.287.130">
    <property type="match status" value="1"/>
</dbReference>
<dbReference type="EMBL" id="JABAGO010000040">
    <property type="protein sequence ID" value="NMF00166.1"/>
    <property type="molecule type" value="Genomic_DNA"/>
</dbReference>
<comment type="catalytic activity">
    <reaction evidence="1">
        <text>ATP + protein L-histidine = ADP + protein N-phospho-L-histidine.</text>
        <dbReference type="EC" id="2.7.13.3"/>
    </reaction>
</comment>
<dbReference type="GO" id="GO:0004721">
    <property type="term" value="F:phosphoprotein phosphatase activity"/>
    <property type="evidence" value="ECO:0007669"/>
    <property type="project" value="TreeGrafter"/>
</dbReference>